<dbReference type="SMART" id="SM00256">
    <property type="entry name" value="FBOX"/>
    <property type="match status" value="1"/>
</dbReference>
<dbReference type="InterPro" id="IPR013187">
    <property type="entry name" value="F-box-assoc_dom_typ3"/>
</dbReference>
<dbReference type="HOGENOM" id="CLU_027176_8_2_1"/>
<evidence type="ECO:0000259" key="2">
    <source>
        <dbReference type="SMART" id="SM00256"/>
    </source>
</evidence>
<dbReference type="Gramene" id="fgenesh2_kg.4__2214__AT2G40920.1">
    <property type="protein sequence ID" value="fgenesh2_kg.4__2214__AT2G40920.1"/>
    <property type="gene ID" value="fgenesh2_kg.4__2214__AT2G40920.1"/>
</dbReference>
<dbReference type="InterPro" id="IPR001810">
    <property type="entry name" value="F-box_dom"/>
</dbReference>
<accession>D7LFV8</accession>
<dbReference type="InterPro" id="IPR017451">
    <property type="entry name" value="F-box-assoc_interact_dom"/>
</dbReference>
<dbReference type="Gene3D" id="1.20.1280.50">
    <property type="match status" value="1"/>
</dbReference>
<proteinExistence type="predicted"/>
<evidence type="ECO:0000313" key="3">
    <source>
        <dbReference type="EMBL" id="EFH58006.1"/>
    </source>
</evidence>
<dbReference type="NCBIfam" id="TIGR01640">
    <property type="entry name" value="F_box_assoc_1"/>
    <property type="match status" value="1"/>
</dbReference>
<dbReference type="SUPFAM" id="SSF81383">
    <property type="entry name" value="F-box domain"/>
    <property type="match status" value="1"/>
</dbReference>
<dbReference type="PANTHER" id="PTHR31111:SF15">
    <property type="entry name" value="(RAPE) HYPOTHETICAL PROTEIN"/>
    <property type="match status" value="1"/>
</dbReference>
<organism evidence="4">
    <name type="scientific">Arabidopsis lyrata subsp. lyrata</name>
    <name type="common">Lyre-leaved rock-cress</name>
    <dbReference type="NCBI Taxonomy" id="81972"/>
    <lineage>
        <taxon>Eukaryota</taxon>
        <taxon>Viridiplantae</taxon>
        <taxon>Streptophyta</taxon>
        <taxon>Embryophyta</taxon>
        <taxon>Tracheophyta</taxon>
        <taxon>Spermatophyta</taxon>
        <taxon>Magnoliopsida</taxon>
        <taxon>eudicotyledons</taxon>
        <taxon>Gunneridae</taxon>
        <taxon>Pentapetalae</taxon>
        <taxon>rosids</taxon>
        <taxon>malvids</taxon>
        <taxon>Brassicales</taxon>
        <taxon>Brassicaceae</taxon>
        <taxon>Camelineae</taxon>
        <taxon>Arabidopsis</taxon>
    </lineage>
</organism>
<dbReference type="EMBL" id="GL348716">
    <property type="protein sequence ID" value="EFH58006.1"/>
    <property type="molecule type" value="Genomic_DNA"/>
</dbReference>
<evidence type="ECO:0000313" key="4">
    <source>
        <dbReference type="Proteomes" id="UP000008694"/>
    </source>
</evidence>
<dbReference type="InterPro" id="IPR036047">
    <property type="entry name" value="F-box-like_dom_sf"/>
</dbReference>
<gene>
    <name evidence="3" type="ORF">ARALYDRAFT_483154</name>
</gene>
<keyword evidence="4" id="KW-1185">Reference proteome</keyword>
<dbReference type="Proteomes" id="UP000008694">
    <property type="component" value="Unassembled WGS sequence"/>
</dbReference>
<reference evidence="4" key="1">
    <citation type="journal article" date="2011" name="Nat. Genet.">
        <title>The Arabidopsis lyrata genome sequence and the basis of rapid genome size change.</title>
        <authorList>
            <person name="Hu T.T."/>
            <person name="Pattyn P."/>
            <person name="Bakker E.G."/>
            <person name="Cao J."/>
            <person name="Cheng J.-F."/>
            <person name="Clark R.M."/>
            <person name="Fahlgren N."/>
            <person name="Fawcett J.A."/>
            <person name="Grimwood J."/>
            <person name="Gundlach H."/>
            <person name="Haberer G."/>
            <person name="Hollister J.D."/>
            <person name="Ossowski S."/>
            <person name="Ottilar R.P."/>
            <person name="Salamov A.A."/>
            <person name="Schneeberger K."/>
            <person name="Spannagl M."/>
            <person name="Wang X."/>
            <person name="Yang L."/>
            <person name="Nasrallah M.E."/>
            <person name="Bergelson J."/>
            <person name="Carrington J.C."/>
            <person name="Gaut B.S."/>
            <person name="Schmutz J."/>
            <person name="Mayer K.F.X."/>
            <person name="Van de Peer Y."/>
            <person name="Grigoriev I.V."/>
            <person name="Nordborg M."/>
            <person name="Weigel D."/>
            <person name="Guo Y.-L."/>
        </authorList>
    </citation>
    <scope>NUCLEOTIDE SEQUENCE [LARGE SCALE GENOMIC DNA]</scope>
    <source>
        <strain evidence="4">cv. MN47</strain>
    </source>
</reference>
<protein>
    <submittedName>
        <fullName evidence="3">F-box family protein</fullName>
    </submittedName>
</protein>
<dbReference type="CDD" id="cd22157">
    <property type="entry name" value="F-box_AtFBW1-like"/>
    <property type="match status" value="1"/>
</dbReference>
<dbReference type="Pfam" id="PF00646">
    <property type="entry name" value="F-box"/>
    <property type="match status" value="1"/>
</dbReference>
<sequence length="439" mass="50288">MKRRRRDLKQAAESEQEECQRIPQVVSLGDSDQIQPSPNKKEGEHICELLQDMQDLVLEILMRLPTQSLMRFKCVSKHWSSLIFSRYFCNLLFTTVTRQQPRLYMCLVDDGGHRILLSISSPSPDNTCYVVVDQDLSIPGMGGFFLNIVRGLMCFSRSKKACIYNPSTQGRTKQLLTLPAIKSDIVAQQGQKKHLTRYYIGHDPVSDQYKLVCTVAISSPLPRLANLKSEHWVFALEAGGSWKKVVPLENYRHHAPSPLGRSTSGSVVRYMAWPDNYNCVVVSFDIRSEQMTIIPVPGEIAPHEHVPAVTMRADLIEYGGKIAIFYHTYLKDKGSADLWVLEDIGKNEWSKKTLVLQPCQRHLVKDIELIVKGTTQDGKVILAPLEMHSRFYILYYDLQSNDLRKVEIKGVPRLWPTHKECYFYLNSMDESESFIYLET</sequence>
<dbReference type="PANTHER" id="PTHR31111">
    <property type="entry name" value="BNAA05G37150D PROTEIN-RELATED"/>
    <property type="match status" value="1"/>
</dbReference>
<feature type="region of interest" description="Disordered" evidence="1">
    <location>
        <begin position="1"/>
        <end position="20"/>
    </location>
</feature>
<evidence type="ECO:0000256" key="1">
    <source>
        <dbReference type="SAM" id="MobiDB-lite"/>
    </source>
</evidence>
<dbReference type="AlphaFoldDB" id="D7LFV8"/>
<dbReference type="Pfam" id="PF08268">
    <property type="entry name" value="FBA_3"/>
    <property type="match status" value="1"/>
</dbReference>
<feature type="domain" description="F-box" evidence="2">
    <location>
        <begin position="53"/>
        <end position="92"/>
    </location>
</feature>
<name>D7LFV8_ARALL</name>